<evidence type="ECO:0000313" key="1">
    <source>
        <dbReference type="EMBL" id="QPG06946.1"/>
    </source>
</evidence>
<organism evidence="1 2">
    <name type="scientific">Salinimonas marina</name>
    <dbReference type="NCBI Taxonomy" id="2785918"/>
    <lineage>
        <taxon>Bacteria</taxon>
        <taxon>Pseudomonadati</taxon>
        <taxon>Pseudomonadota</taxon>
        <taxon>Gammaproteobacteria</taxon>
        <taxon>Alteromonadales</taxon>
        <taxon>Alteromonadaceae</taxon>
        <taxon>Alteromonas/Salinimonas group</taxon>
        <taxon>Salinimonas</taxon>
    </lineage>
</organism>
<evidence type="ECO:0000313" key="2">
    <source>
        <dbReference type="Proteomes" id="UP000595095"/>
    </source>
</evidence>
<dbReference type="RefSeq" id="WP_195812018.1">
    <property type="nucleotide sequence ID" value="NZ_CP064795.1"/>
</dbReference>
<accession>A0A7S9HER5</accession>
<dbReference type="AlphaFoldDB" id="A0A7S9HER5"/>
<sequence length="137" mass="16139">MAQDNSDLLIHLARQELEQRNKLCRSTALNLMLEIERVEAERDELKGAYILLDGLKRRVREAFESWPELAGFRDIAPLLNMKPSYEVVRKHNIEQQIKGLYNVLNRTCPVSGPVLRQQESRDILWEEIEQLRKELEK</sequence>
<protein>
    <submittedName>
        <fullName evidence="1">Uncharacterized protein</fullName>
    </submittedName>
</protein>
<dbReference type="KEGG" id="smaa:IT774_07535"/>
<gene>
    <name evidence="1" type="ORF">IT774_07535</name>
</gene>
<dbReference type="Proteomes" id="UP000595095">
    <property type="component" value="Chromosome"/>
</dbReference>
<name>A0A7S9HER5_9ALTE</name>
<reference evidence="1 2" key="1">
    <citation type="submission" date="2020-11" db="EMBL/GenBank/DDBJ databases">
        <title>Complete genome sequence for Salinimonas sp. strain G2-b.</title>
        <authorList>
            <person name="Park S.-J."/>
        </authorList>
    </citation>
    <scope>NUCLEOTIDE SEQUENCE [LARGE SCALE GENOMIC DNA]</scope>
    <source>
        <strain evidence="1 2">G2-b</strain>
    </source>
</reference>
<keyword evidence="2" id="KW-1185">Reference proteome</keyword>
<proteinExistence type="predicted"/>
<dbReference type="EMBL" id="CP064795">
    <property type="protein sequence ID" value="QPG06946.1"/>
    <property type="molecule type" value="Genomic_DNA"/>
</dbReference>